<evidence type="ECO:0000259" key="2">
    <source>
        <dbReference type="Pfam" id="PF08486"/>
    </source>
</evidence>
<dbReference type="EMBL" id="MZGJ01000020">
    <property type="protein sequence ID" value="OQX50768.1"/>
    <property type="molecule type" value="Genomic_DNA"/>
</dbReference>
<dbReference type="InterPro" id="IPR013693">
    <property type="entry name" value="SpoIID/LytB_N"/>
</dbReference>
<proteinExistence type="predicted"/>
<feature type="domain" description="Sporulation stage II protein D amidase enhancer LytB N-terminal" evidence="2">
    <location>
        <begin position="354"/>
        <end position="445"/>
    </location>
</feature>
<organism evidence="3 4">
    <name type="scientific">candidate division CPR3 bacterium 4484_211</name>
    <dbReference type="NCBI Taxonomy" id="1968527"/>
    <lineage>
        <taxon>Bacteria</taxon>
        <taxon>Bacteria division CPR3</taxon>
    </lineage>
</organism>
<dbReference type="AlphaFoldDB" id="A0A1W9NXD0"/>
<protein>
    <recommendedName>
        <fullName evidence="2">Sporulation stage II protein D amidase enhancer LytB N-terminal domain-containing protein</fullName>
    </recommendedName>
</protein>
<dbReference type="Proteomes" id="UP000192520">
    <property type="component" value="Unassembled WGS sequence"/>
</dbReference>
<dbReference type="STRING" id="1968527.B5M47_03235"/>
<evidence type="ECO:0000256" key="1">
    <source>
        <dbReference type="SAM" id="Coils"/>
    </source>
</evidence>
<name>A0A1W9NXD0_UNCC3</name>
<accession>A0A1W9NXD0</accession>
<reference evidence="4" key="1">
    <citation type="submission" date="2017-03" db="EMBL/GenBank/DDBJ databases">
        <title>Novel pathways for hydrocarbon cycling and metabolic interdependencies in hydrothermal sediment communities.</title>
        <authorList>
            <person name="Dombrowski N."/>
            <person name="Seitz K."/>
            <person name="Teske A."/>
            <person name="Baker B."/>
        </authorList>
    </citation>
    <scope>NUCLEOTIDE SEQUENCE [LARGE SCALE GENOMIC DNA]</scope>
</reference>
<feature type="coiled-coil region" evidence="1">
    <location>
        <begin position="173"/>
        <end position="266"/>
    </location>
</feature>
<dbReference type="Gene3D" id="6.10.250.3150">
    <property type="match status" value="1"/>
</dbReference>
<evidence type="ECO:0000313" key="4">
    <source>
        <dbReference type="Proteomes" id="UP000192520"/>
    </source>
</evidence>
<evidence type="ECO:0000313" key="3">
    <source>
        <dbReference type="EMBL" id="OQX50768.1"/>
    </source>
</evidence>
<comment type="caution">
    <text evidence="3">The sequence shown here is derived from an EMBL/GenBank/DDBJ whole genome shotgun (WGS) entry which is preliminary data.</text>
</comment>
<sequence length="619" mass="69828">MPKAKRKTQNYNSKLKGRSLIGVLLISLIFAFLLSGRPGPLSADQPDDQLQETQREIEQAKQQQARIKEELQETEKLEKELAGSITYYEFQLSTAQQRLLDLNKQIADKEREIALVEEEAANKEQDLKEQRKRIFEQIRVLYKTSFADPLEIYLLNSQKLDHLRLAVLHQAVIENLRLKIYLLGDQINQLNNQKQSLKTEAQTLKDDRDLLVKKKQQVQQSINQAQTKVLAAKTAQKQLMQDLAGINQKIQELTRKERQILAAKAAAALASTTVGEIEITRAAIESPPPEDGNVYFSFWTYGYPHRVGMNQYGAYGRAKAGQDFVQILKAYYKDITIEKQEMPEKITITTADGTVEEIPFEQDYLLGIAEMPSCWGSPANKGLEALKAQAVAARTYALKYTNGGKSPICIDQKCQVYIGKSKIEGLCGQYWKEAVEETAGMVITHNHELISAWYASTAGGFTLNSQDAWGTYTPYTQNIKDADSQGHFFDGPAWGDSPWFHKAWGSQPWLSRSQVEDLLNASLLPAGYDAHLPLPETDPDEGFSAEEVLATLQKEGISPIVNLKSLEVIGAETTSTLLIRAYYQDTYIDIDAQRFRFIYNLRSPATNAIWTSRFDIKTN</sequence>
<gene>
    <name evidence="3" type="ORF">B5M47_03235</name>
</gene>
<dbReference type="NCBIfam" id="TIGR02669">
    <property type="entry name" value="SpoIID_LytB"/>
    <property type="match status" value="1"/>
</dbReference>
<feature type="coiled-coil region" evidence="1">
    <location>
        <begin position="43"/>
        <end position="137"/>
    </location>
</feature>
<dbReference type="Pfam" id="PF08486">
    <property type="entry name" value="SpoIID"/>
    <property type="match status" value="1"/>
</dbReference>
<dbReference type="InterPro" id="IPR013486">
    <property type="entry name" value="SpoIID/LytB"/>
</dbReference>
<keyword evidence="1" id="KW-0175">Coiled coil</keyword>
<dbReference type="GO" id="GO:0030435">
    <property type="term" value="P:sporulation resulting in formation of a cellular spore"/>
    <property type="evidence" value="ECO:0007669"/>
    <property type="project" value="InterPro"/>
</dbReference>